<comment type="caution">
    <text evidence="2">The sequence shown here is derived from an EMBL/GenBank/DDBJ whole genome shotgun (WGS) entry which is preliminary data.</text>
</comment>
<dbReference type="Proteomes" id="UP000278962">
    <property type="component" value="Unassembled WGS sequence"/>
</dbReference>
<sequence>MSGSRRRRDELSLEFRLNVEKLSTTWRRELGLTLTCELDTSALVDRLGLPLLPLSDLAREVPRAAYHLYAIDGSAFSAAAVCHGAQPLGIVFNDEHEPERQRADVAHECAHLILGHQPTAVFDGFGRRQYPERLEAEASWFGPTLLVPRNGLVSVLRDDPRLEAAARHFNVSVPLARFVYNTRGCKRLVPLAA</sequence>
<evidence type="ECO:0000259" key="1">
    <source>
        <dbReference type="Pfam" id="PF06114"/>
    </source>
</evidence>
<name>A0A660LF89_9ACTN</name>
<feature type="domain" description="IrrE N-terminal-like" evidence="1">
    <location>
        <begin position="89"/>
        <end position="173"/>
    </location>
</feature>
<keyword evidence="3" id="KW-1185">Reference proteome</keyword>
<proteinExistence type="predicted"/>
<dbReference type="AlphaFoldDB" id="A0A660LF89"/>
<gene>
    <name evidence="2" type="ORF">C8N24_2823</name>
</gene>
<evidence type="ECO:0000313" key="2">
    <source>
        <dbReference type="EMBL" id="RKQ92966.1"/>
    </source>
</evidence>
<accession>A0A660LF89</accession>
<reference evidence="2 3" key="1">
    <citation type="submission" date="2018-10" db="EMBL/GenBank/DDBJ databases">
        <title>Genomic Encyclopedia of Archaeal and Bacterial Type Strains, Phase II (KMG-II): from individual species to whole genera.</title>
        <authorList>
            <person name="Goeker M."/>
        </authorList>
    </citation>
    <scope>NUCLEOTIDE SEQUENCE [LARGE SCALE GENOMIC DNA]</scope>
    <source>
        <strain evidence="2 3">DSM 14954</strain>
    </source>
</reference>
<dbReference type="OrthoDB" id="572608at2"/>
<dbReference type="RefSeq" id="WP_121250732.1">
    <property type="nucleotide sequence ID" value="NZ_RBIL01000001.1"/>
</dbReference>
<dbReference type="Gene3D" id="1.10.10.2910">
    <property type="match status" value="1"/>
</dbReference>
<dbReference type="EMBL" id="RBIL01000001">
    <property type="protein sequence ID" value="RKQ92966.1"/>
    <property type="molecule type" value="Genomic_DNA"/>
</dbReference>
<protein>
    <submittedName>
        <fullName evidence="2">Uncharacterized protein DUF955</fullName>
    </submittedName>
</protein>
<dbReference type="PANTHER" id="PTHR43236:SF2">
    <property type="entry name" value="BLL0069 PROTEIN"/>
    <property type="match status" value="1"/>
</dbReference>
<evidence type="ECO:0000313" key="3">
    <source>
        <dbReference type="Proteomes" id="UP000278962"/>
    </source>
</evidence>
<organism evidence="2 3">
    <name type="scientific">Solirubrobacter pauli</name>
    <dbReference type="NCBI Taxonomy" id="166793"/>
    <lineage>
        <taxon>Bacteria</taxon>
        <taxon>Bacillati</taxon>
        <taxon>Actinomycetota</taxon>
        <taxon>Thermoleophilia</taxon>
        <taxon>Solirubrobacterales</taxon>
        <taxon>Solirubrobacteraceae</taxon>
        <taxon>Solirubrobacter</taxon>
    </lineage>
</organism>
<dbReference type="InterPro" id="IPR010359">
    <property type="entry name" value="IrrE_HExxH"/>
</dbReference>
<dbReference type="PANTHER" id="PTHR43236">
    <property type="entry name" value="ANTITOXIN HIGA1"/>
    <property type="match status" value="1"/>
</dbReference>
<dbReference type="InterPro" id="IPR052345">
    <property type="entry name" value="Rad_response_metalloprotease"/>
</dbReference>
<dbReference type="Pfam" id="PF06114">
    <property type="entry name" value="Peptidase_M78"/>
    <property type="match status" value="1"/>
</dbReference>